<feature type="compositionally biased region" description="Basic and acidic residues" evidence="1">
    <location>
        <begin position="226"/>
        <end position="236"/>
    </location>
</feature>
<dbReference type="AlphaFoldDB" id="A0A328DPJ6"/>
<dbReference type="EMBL" id="NQVE01000125">
    <property type="protein sequence ID" value="RAL45913.1"/>
    <property type="molecule type" value="Genomic_DNA"/>
</dbReference>
<dbReference type="PANTHER" id="PTHR23308">
    <property type="entry name" value="NUCLEAR INHIBITOR OF PROTEIN PHOSPHATASE-1"/>
    <property type="match status" value="1"/>
</dbReference>
<organism evidence="3 4">
    <name type="scientific">Cuscuta australis</name>
    <dbReference type="NCBI Taxonomy" id="267555"/>
    <lineage>
        <taxon>Eukaryota</taxon>
        <taxon>Viridiplantae</taxon>
        <taxon>Streptophyta</taxon>
        <taxon>Embryophyta</taxon>
        <taxon>Tracheophyta</taxon>
        <taxon>Spermatophyta</taxon>
        <taxon>Magnoliopsida</taxon>
        <taxon>eudicotyledons</taxon>
        <taxon>Gunneridae</taxon>
        <taxon>Pentapetalae</taxon>
        <taxon>asterids</taxon>
        <taxon>lamiids</taxon>
        <taxon>Solanales</taxon>
        <taxon>Convolvulaceae</taxon>
        <taxon>Cuscuteae</taxon>
        <taxon>Cuscuta</taxon>
        <taxon>Cuscuta subgen. Grammica</taxon>
        <taxon>Cuscuta sect. Cleistogrammica</taxon>
    </lineage>
</organism>
<dbReference type="SMART" id="SM00240">
    <property type="entry name" value="FHA"/>
    <property type="match status" value="1"/>
</dbReference>
<feature type="compositionally biased region" description="Basic and acidic residues" evidence="1">
    <location>
        <begin position="305"/>
        <end position="323"/>
    </location>
</feature>
<name>A0A328DPJ6_9ASTE</name>
<feature type="compositionally biased region" description="Basic and acidic residues" evidence="1">
    <location>
        <begin position="288"/>
        <end position="298"/>
    </location>
</feature>
<reference evidence="3 4" key="1">
    <citation type="submission" date="2018-06" db="EMBL/GenBank/DDBJ databases">
        <title>The Genome of Cuscuta australis (Dodder) Provides Insight into the Evolution of Plant Parasitism.</title>
        <authorList>
            <person name="Liu H."/>
        </authorList>
    </citation>
    <scope>NUCLEOTIDE SEQUENCE [LARGE SCALE GENOMIC DNA]</scope>
    <source>
        <strain evidence="4">cv. Yunnan</strain>
        <tissue evidence="3">Vines</tissue>
    </source>
</reference>
<feature type="compositionally biased region" description="Basic and acidic residues" evidence="1">
    <location>
        <begin position="272"/>
        <end position="281"/>
    </location>
</feature>
<keyword evidence="4" id="KW-1185">Reference proteome</keyword>
<evidence type="ECO:0000256" key="1">
    <source>
        <dbReference type="SAM" id="MobiDB-lite"/>
    </source>
</evidence>
<feature type="domain" description="FHA" evidence="2">
    <location>
        <begin position="35"/>
        <end position="87"/>
    </location>
</feature>
<dbReference type="Pfam" id="PF00498">
    <property type="entry name" value="FHA"/>
    <property type="match status" value="1"/>
</dbReference>
<dbReference type="InterPro" id="IPR050923">
    <property type="entry name" value="Cell_Proc_Reg/RNA_Proc"/>
</dbReference>
<dbReference type="Proteomes" id="UP000249390">
    <property type="component" value="Unassembled WGS sequence"/>
</dbReference>
<evidence type="ECO:0000313" key="4">
    <source>
        <dbReference type="Proteomes" id="UP000249390"/>
    </source>
</evidence>
<dbReference type="SUPFAM" id="SSF49879">
    <property type="entry name" value="SMAD/FHA domain"/>
    <property type="match status" value="1"/>
</dbReference>
<comment type="caution">
    <text evidence="3">The sequence shown here is derived from an EMBL/GenBank/DDBJ whole genome shotgun (WGS) entry which is preliminary data.</text>
</comment>
<evidence type="ECO:0000313" key="3">
    <source>
        <dbReference type="EMBL" id="RAL45913.1"/>
    </source>
</evidence>
<dbReference type="PROSITE" id="PS50006">
    <property type="entry name" value="FHA_DOMAIN"/>
    <property type="match status" value="1"/>
</dbReference>
<feature type="compositionally biased region" description="Polar residues" evidence="1">
    <location>
        <begin position="260"/>
        <end position="270"/>
    </location>
</feature>
<evidence type="ECO:0000259" key="2">
    <source>
        <dbReference type="PROSITE" id="PS50006"/>
    </source>
</evidence>
<gene>
    <name evidence="3" type="ORF">DM860_006067</name>
</gene>
<dbReference type="InterPro" id="IPR008984">
    <property type="entry name" value="SMAD_FHA_dom_sf"/>
</dbReference>
<feature type="region of interest" description="Disordered" evidence="1">
    <location>
        <begin position="116"/>
        <end position="153"/>
    </location>
</feature>
<feature type="region of interest" description="Disordered" evidence="1">
    <location>
        <begin position="221"/>
        <end position="323"/>
    </location>
</feature>
<sequence>MYAQGGEVQGPMLKLTVERGTLAGQALDFKPGTTVRVGRVVRGNNLTIKDSGISSNHLTIEFNPSDGRWIIRDLGSSNGTFLNANKVKASSSAALSDCDTIKIGELTTIYVRIEGLGPPSTKQRRNPRQKAAAETAEQGDQNAAENRELGFRDEELGKMQRCGPRTRARARVNSDKAELQVESIGLENAAPRRTRNSRKVEDFTSSTSQVESAVVEKAVSLSEMETASRNEDELGGQRRTRGRGRGRVTTKRVTTRSTKESVLQADSITSVHLEEDKDETNPTRAKKGGGEERLKTIEECGEEEEQHKCGKEAGHGESKGVPDIGVKFDLETMSLGDWLDYLEFQLPKQIMDSTEEMISGMKEKARKAQDLINQKKAEEKAHKSKE</sequence>
<accession>A0A328DPJ6</accession>
<feature type="region of interest" description="Disordered" evidence="1">
    <location>
        <begin position="361"/>
        <end position="386"/>
    </location>
</feature>
<proteinExistence type="predicted"/>
<protein>
    <recommendedName>
        <fullName evidence="2">FHA domain-containing protein</fullName>
    </recommendedName>
</protein>
<feature type="compositionally biased region" description="Basic residues" evidence="1">
    <location>
        <begin position="238"/>
        <end position="254"/>
    </location>
</feature>
<dbReference type="InterPro" id="IPR000253">
    <property type="entry name" value="FHA_dom"/>
</dbReference>
<dbReference type="Gene3D" id="2.60.200.20">
    <property type="match status" value="1"/>
</dbReference>